<dbReference type="Pfam" id="PF00534">
    <property type="entry name" value="Glycos_transf_1"/>
    <property type="match status" value="1"/>
</dbReference>
<proteinExistence type="predicted"/>
<feature type="domain" description="Glycosyl transferase family 1" evidence="3">
    <location>
        <begin position="209"/>
        <end position="364"/>
    </location>
</feature>
<dbReference type="GO" id="GO:0016757">
    <property type="term" value="F:glycosyltransferase activity"/>
    <property type="evidence" value="ECO:0007669"/>
    <property type="project" value="UniProtKB-KW"/>
</dbReference>
<dbReference type="RefSeq" id="WP_208104025.1">
    <property type="nucleotide sequence ID" value="NZ_ML762498.1"/>
</dbReference>
<evidence type="ECO:0000313" key="6">
    <source>
        <dbReference type="Proteomes" id="UP000321490"/>
    </source>
</evidence>
<dbReference type="EMBL" id="VLKF01000001">
    <property type="protein sequence ID" value="TWH72942.1"/>
    <property type="molecule type" value="Genomic_DNA"/>
</dbReference>
<dbReference type="InterPro" id="IPR028098">
    <property type="entry name" value="Glyco_trans_4-like_N"/>
</dbReference>
<dbReference type="Proteomes" id="UP000321490">
    <property type="component" value="Unassembled WGS sequence"/>
</dbReference>
<evidence type="ECO:0000259" key="4">
    <source>
        <dbReference type="Pfam" id="PF13439"/>
    </source>
</evidence>
<keyword evidence="1" id="KW-0328">Glycosyltransferase</keyword>
<evidence type="ECO:0000259" key="3">
    <source>
        <dbReference type="Pfam" id="PF00534"/>
    </source>
</evidence>
<dbReference type="PANTHER" id="PTHR45947:SF3">
    <property type="entry name" value="SULFOQUINOVOSYL TRANSFERASE SQD2"/>
    <property type="match status" value="1"/>
</dbReference>
<name>A0A562IPW0_9ACTN</name>
<gene>
    <name evidence="5" type="ORF">JD78_01465</name>
</gene>
<feature type="domain" description="Glycosyltransferase subfamily 4-like N-terminal" evidence="4">
    <location>
        <begin position="14"/>
        <end position="191"/>
    </location>
</feature>
<dbReference type="InterPro" id="IPR001296">
    <property type="entry name" value="Glyco_trans_1"/>
</dbReference>
<keyword evidence="6" id="KW-1185">Reference proteome</keyword>
<evidence type="ECO:0000256" key="1">
    <source>
        <dbReference type="ARBA" id="ARBA00022676"/>
    </source>
</evidence>
<organism evidence="5 6">
    <name type="scientific">Modestobacter roseus</name>
    <dbReference type="NCBI Taxonomy" id="1181884"/>
    <lineage>
        <taxon>Bacteria</taxon>
        <taxon>Bacillati</taxon>
        <taxon>Actinomycetota</taxon>
        <taxon>Actinomycetes</taxon>
        <taxon>Geodermatophilales</taxon>
        <taxon>Geodermatophilaceae</taxon>
        <taxon>Modestobacter</taxon>
    </lineage>
</organism>
<accession>A0A562IPW0</accession>
<evidence type="ECO:0000256" key="2">
    <source>
        <dbReference type="ARBA" id="ARBA00022679"/>
    </source>
</evidence>
<dbReference type="Gene3D" id="3.40.50.2000">
    <property type="entry name" value="Glycogen Phosphorylase B"/>
    <property type="match status" value="2"/>
</dbReference>
<protein>
    <submittedName>
        <fullName evidence="5">Glycosyltransferase involved in cell wall biosynthesis</fullName>
    </submittedName>
</protein>
<comment type="caution">
    <text evidence="5">The sequence shown here is derived from an EMBL/GenBank/DDBJ whole genome shotgun (WGS) entry which is preliminary data.</text>
</comment>
<dbReference type="InterPro" id="IPR050194">
    <property type="entry name" value="Glycosyltransferase_grp1"/>
</dbReference>
<evidence type="ECO:0000313" key="5">
    <source>
        <dbReference type="EMBL" id="TWH72942.1"/>
    </source>
</evidence>
<sequence>MKILIAADTYAPDVNGASYFAQRLAAGLAAEHEVHVLAPSRSRHTTSAPAPGGLTEHRVRSLPVVVRRGFRVCPPAGLQRRVRAVLTTVRPDVVHVQSHFLVGRAAVRAARELGIPVVATNHFMPENLLHYLPGGAAVRRRAHGWAWRDAARVLSLADVVTSPTPFAAALAESAGVPGPVLPISCGLDLDRFTPDRPGGRFRAAHGLPSGPVLAHVGRLDPEKNVHELVEALALVRARWDVHLLVVGDGQERGRLEALAARLGVADSVTFTGLLADAELPEAYAAADVLGMAGTAELQSLVTLEAMATGLPVLAVDAGALPHLVRHGETGWLYRHGDVPALAGRLAALLDDPAGAARMGRRARAVAAGHDLGATLAAFTGLYDACLRSHSAGDARPAPLAVA</sequence>
<dbReference type="GO" id="GO:1901137">
    <property type="term" value="P:carbohydrate derivative biosynthetic process"/>
    <property type="evidence" value="ECO:0007669"/>
    <property type="project" value="UniProtKB-ARBA"/>
</dbReference>
<dbReference type="SUPFAM" id="SSF53756">
    <property type="entry name" value="UDP-Glycosyltransferase/glycogen phosphorylase"/>
    <property type="match status" value="1"/>
</dbReference>
<dbReference type="PANTHER" id="PTHR45947">
    <property type="entry name" value="SULFOQUINOVOSYL TRANSFERASE SQD2"/>
    <property type="match status" value="1"/>
</dbReference>
<dbReference type="Pfam" id="PF13439">
    <property type="entry name" value="Glyco_transf_4"/>
    <property type="match status" value="1"/>
</dbReference>
<keyword evidence="2 5" id="KW-0808">Transferase</keyword>
<reference evidence="5 6" key="1">
    <citation type="submission" date="2019-07" db="EMBL/GenBank/DDBJ databases">
        <title>R&amp;d 2014.</title>
        <authorList>
            <person name="Klenk H.-P."/>
        </authorList>
    </citation>
    <scope>NUCLEOTIDE SEQUENCE [LARGE SCALE GENOMIC DNA]</scope>
    <source>
        <strain evidence="5 6">DSM 45764</strain>
    </source>
</reference>
<dbReference type="AlphaFoldDB" id="A0A562IPW0"/>